<dbReference type="RefSeq" id="WP_089334410.1">
    <property type="nucleotide sequence ID" value="NZ_FZNS01000020.1"/>
</dbReference>
<dbReference type="AlphaFoldDB" id="A0A239BAK9"/>
<evidence type="ECO:0000313" key="1">
    <source>
        <dbReference type="EMBL" id="SNS04622.1"/>
    </source>
</evidence>
<evidence type="ECO:0000313" key="2">
    <source>
        <dbReference type="Proteomes" id="UP000198310"/>
    </source>
</evidence>
<sequence>MSTSYQNSQNSAGFAPQWAYLAVEHQPADEAEAERLEQLRRLIDAAPDVADLRDFAEQAREVMGSGYTIHCGSSHVWLKRDDQAERLAVIADRHTTAYREWNAPTANS</sequence>
<keyword evidence="2" id="KW-1185">Reference proteome</keyword>
<dbReference type="EMBL" id="FZNS01000020">
    <property type="protein sequence ID" value="SNS04622.1"/>
    <property type="molecule type" value="Genomic_DNA"/>
</dbReference>
<reference evidence="2" key="1">
    <citation type="submission" date="2017-06" db="EMBL/GenBank/DDBJ databases">
        <authorList>
            <person name="Varghese N."/>
            <person name="Submissions S."/>
        </authorList>
    </citation>
    <scope>NUCLEOTIDE SEQUENCE [LARGE SCALE GENOMIC DNA]</scope>
    <source>
        <strain evidence="2">DSM 28041</strain>
    </source>
</reference>
<protein>
    <submittedName>
        <fullName evidence="1">Uncharacterized protein</fullName>
    </submittedName>
</protein>
<proteinExistence type="predicted"/>
<organism evidence="1 2">
    <name type="scientific">Hymenobacter mucosus</name>
    <dbReference type="NCBI Taxonomy" id="1411120"/>
    <lineage>
        <taxon>Bacteria</taxon>
        <taxon>Pseudomonadati</taxon>
        <taxon>Bacteroidota</taxon>
        <taxon>Cytophagia</taxon>
        <taxon>Cytophagales</taxon>
        <taxon>Hymenobacteraceae</taxon>
        <taxon>Hymenobacter</taxon>
    </lineage>
</organism>
<accession>A0A239BAK9</accession>
<gene>
    <name evidence="1" type="ORF">SAMN06269173_12021</name>
</gene>
<name>A0A239BAK9_9BACT</name>
<dbReference type="Proteomes" id="UP000198310">
    <property type="component" value="Unassembled WGS sequence"/>
</dbReference>